<dbReference type="Pfam" id="PF17781">
    <property type="entry name" value="RPN1_RPN2_N"/>
    <property type="match status" value="1"/>
</dbReference>
<dbReference type="InterPro" id="IPR040892">
    <property type="entry name" value="RPN1_N"/>
</dbReference>
<feature type="domain" description="RPN1 N-terminal" evidence="1">
    <location>
        <begin position="92"/>
        <end position="184"/>
    </location>
</feature>
<dbReference type="AlphaFoldDB" id="A0AAD7GL04"/>
<dbReference type="EMBL" id="JARKIB010000752">
    <property type="protein sequence ID" value="KAJ7692784.1"/>
    <property type="molecule type" value="Genomic_DNA"/>
</dbReference>
<evidence type="ECO:0000259" key="1">
    <source>
        <dbReference type="Pfam" id="PF17781"/>
    </source>
</evidence>
<evidence type="ECO:0000313" key="2">
    <source>
        <dbReference type="EMBL" id="KAJ7692784.1"/>
    </source>
</evidence>
<dbReference type="Proteomes" id="UP001215598">
    <property type="component" value="Unassembled WGS sequence"/>
</dbReference>
<reference evidence="2" key="1">
    <citation type="submission" date="2023-03" db="EMBL/GenBank/DDBJ databases">
        <title>Massive genome expansion in bonnet fungi (Mycena s.s.) driven by repeated elements and novel gene families across ecological guilds.</title>
        <authorList>
            <consortium name="Lawrence Berkeley National Laboratory"/>
            <person name="Harder C.B."/>
            <person name="Miyauchi S."/>
            <person name="Viragh M."/>
            <person name="Kuo A."/>
            <person name="Thoen E."/>
            <person name="Andreopoulos B."/>
            <person name="Lu D."/>
            <person name="Skrede I."/>
            <person name="Drula E."/>
            <person name="Henrissat B."/>
            <person name="Morin E."/>
            <person name="Kohler A."/>
            <person name="Barry K."/>
            <person name="LaButti K."/>
            <person name="Morin E."/>
            <person name="Salamov A."/>
            <person name="Lipzen A."/>
            <person name="Mereny Z."/>
            <person name="Hegedus B."/>
            <person name="Baldrian P."/>
            <person name="Stursova M."/>
            <person name="Weitz H."/>
            <person name="Taylor A."/>
            <person name="Grigoriev I.V."/>
            <person name="Nagy L.G."/>
            <person name="Martin F."/>
            <person name="Kauserud H."/>
        </authorList>
    </citation>
    <scope>NUCLEOTIDE SEQUENCE</scope>
    <source>
        <strain evidence="2">CBHHK182m</strain>
    </source>
</reference>
<evidence type="ECO:0000313" key="3">
    <source>
        <dbReference type="Proteomes" id="UP001215598"/>
    </source>
</evidence>
<sequence length="320" mass="35793">MGLQDQFNLLDAATHGMTKSSARRRLVLLLPPSPSLRLFQTRLIPCIGAKFALEDPSEFPKKDEKDEAEGSSNSCVFFRFRGGPTAKKEAEMLAEQLKESNTDQFRPALETLQTFLQPFLQLLYPNLQMLYKTWPASEDKSLFADILSILAMTYSNTQPPRHLTLLAVVRISTWGHKYVHHLGARASVTTLTEFSTPLQVFNPCLPRYPPNLGPKFPGPSIHPSLLRSTSSEFAVFFSFHSSRTTYTKLYIMYTTVEFALRATCLGTDPRTEDGLNACTGLVSVSNPQLPILDTLAKYSHDNDLAVALNEIFAHERTSMG</sequence>
<comment type="caution">
    <text evidence="2">The sequence shown here is derived from an EMBL/GenBank/DDBJ whole genome shotgun (WGS) entry which is preliminary data.</text>
</comment>
<protein>
    <recommendedName>
        <fullName evidence="1">RPN1 N-terminal domain-containing protein</fullName>
    </recommendedName>
</protein>
<organism evidence="2 3">
    <name type="scientific">Mycena metata</name>
    <dbReference type="NCBI Taxonomy" id="1033252"/>
    <lineage>
        <taxon>Eukaryota</taxon>
        <taxon>Fungi</taxon>
        <taxon>Dikarya</taxon>
        <taxon>Basidiomycota</taxon>
        <taxon>Agaricomycotina</taxon>
        <taxon>Agaricomycetes</taxon>
        <taxon>Agaricomycetidae</taxon>
        <taxon>Agaricales</taxon>
        <taxon>Marasmiineae</taxon>
        <taxon>Mycenaceae</taxon>
        <taxon>Mycena</taxon>
    </lineage>
</organism>
<name>A0AAD7GL04_9AGAR</name>
<proteinExistence type="predicted"/>
<accession>A0AAD7GL04</accession>
<gene>
    <name evidence="2" type="ORF">B0H16DRAFT_1850472</name>
</gene>
<keyword evidence="3" id="KW-1185">Reference proteome</keyword>